<feature type="active site" description="Proton acceptor" evidence="5">
    <location>
        <position position="141"/>
    </location>
</feature>
<dbReference type="OMA" id="RCHTDEY"/>
<dbReference type="KEGG" id="gtt:GUITHDRAFT_72637"/>
<sequence>MARRSRVAYIHDPEVGLFYYGPSHPMKPHRMQVAHQLILGYELHHKMSCYRPHKASPAEMRKFHTEEYIDFLLKITPDNMHEMADRMKQHNVGFVGQYDCPVFDGIFPFCQIFTGSSLDGAAKLMDGSADIAINWSGGLHHAKSDEASGFCYINDIVLAILELLKFFPRVLYIDIDVHHGDGVEEAFINTDRVMTASFHKYDGNFFPQTGDVTDVGEGAGKYCSVNVPLHDGIDDSSFEQIFKPIIREIIGTYDPKAIVMQCGADSLAGDRLGVFNLSVHAHGECVSFLKGFNIPMLVVGGGGYIIRNVARCWAWETAILTDSQVSNDLPWNDYWAYFAPSYQLHADLRGKDWTYSENQNTREYLENVRNTVLKNLRCLQGAPSVQMQQLPPALYVDMDSEDEDELTDDQKRVRDLERAIGEMELGWRERVEVEELAREGGREGGSGDETWIGE</sequence>
<dbReference type="GeneID" id="17300599"/>
<dbReference type="Gene3D" id="3.40.800.20">
    <property type="entry name" value="Histone deacetylase domain"/>
    <property type="match status" value="1"/>
</dbReference>
<reference evidence="11" key="2">
    <citation type="submission" date="2012-11" db="EMBL/GenBank/DDBJ databases">
        <authorList>
            <person name="Kuo A."/>
            <person name="Curtis B.A."/>
            <person name="Tanifuji G."/>
            <person name="Burki F."/>
            <person name="Gruber A."/>
            <person name="Irimia M."/>
            <person name="Maruyama S."/>
            <person name="Arias M.C."/>
            <person name="Ball S.G."/>
            <person name="Gile G.H."/>
            <person name="Hirakawa Y."/>
            <person name="Hopkins J.F."/>
            <person name="Rensing S.A."/>
            <person name="Schmutz J."/>
            <person name="Symeonidi A."/>
            <person name="Elias M."/>
            <person name="Eveleigh R.J."/>
            <person name="Herman E.K."/>
            <person name="Klute M.J."/>
            <person name="Nakayama T."/>
            <person name="Obornik M."/>
            <person name="Reyes-Prieto A."/>
            <person name="Armbrust E.V."/>
            <person name="Aves S.J."/>
            <person name="Beiko R.G."/>
            <person name="Coutinho P."/>
            <person name="Dacks J.B."/>
            <person name="Durnford D.G."/>
            <person name="Fast N.M."/>
            <person name="Green B.R."/>
            <person name="Grisdale C."/>
            <person name="Hempe F."/>
            <person name="Henrissat B."/>
            <person name="Hoppner M.P."/>
            <person name="Ishida K.-I."/>
            <person name="Kim E."/>
            <person name="Koreny L."/>
            <person name="Kroth P.G."/>
            <person name="Liu Y."/>
            <person name="Malik S.-B."/>
            <person name="Maier U.G."/>
            <person name="McRose D."/>
            <person name="Mock T."/>
            <person name="Neilson J.A."/>
            <person name="Onodera N.T."/>
            <person name="Poole A.M."/>
            <person name="Pritham E.J."/>
            <person name="Richards T.A."/>
            <person name="Rocap G."/>
            <person name="Roy S.W."/>
            <person name="Sarai C."/>
            <person name="Schaack S."/>
            <person name="Shirato S."/>
            <person name="Slamovits C.H."/>
            <person name="Spencer D.F."/>
            <person name="Suzuki S."/>
            <person name="Worden A.Z."/>
            <person name="Zauner S."/>
            <person name="Barry K."/>
            <person name="Bell C."/>
            <person name="Bharti A.K."/>
            <person name="Crow J.A."/>
            <person name="Grimwood J."/>
            <person name="Kramer R."/>
            <person name="Lindquist E."/>
            <person name="Lucas S."/>
            <person name="Salamov A."/>
            <person name="McFadden G.I."/>
            <person name="Lane C.E."/>
            <person name="Keeling P.J."/>
            <person name="Gray M.W."/>
            <person name="Grigoriev I.V."/>
            <person name="Archibald J.M."/>
        </authorList>
    </citation>
    <scope>NUCLEOTIDE SEQUENCE</scope>
    <source>
        <strain evidence="11">CCMP2712</strain>
    </source>
</reference>
<reference evidence="10" key="3">
    <citation type="submission" date="2015-06" db="UniProtKB">
        <authorList>
            <consortium name="EnsemblProtists"/>
        </authorList>
    </citation>
    <scope>IDENTIFICATION</scope>
</reference>
<evidence type="ECO:0000259" key="8">
    <source>
        <dbReference type="Pfam" id="PF00850"/>
    </source>
</evidence>
<dbReference type="GO" id="GO:0040029">
    <property type="term" value="P:epigenetic regulation of gene expression"/>
    <property type="evidence" value="ECO:0007669"/>
    <property type="project" value="TreeGrafter"/>
</dbReference>
<dbReference type="PANTHER" id="PTHR10625:SF44">
    <property type="entry name" value="HISTONE DEACETYLASE 19"/>
    <property type="match status" value="1"/>
</dbReference>
<organism evidence="9">
    <name type="scientific">Guillardia theta (strain CCMP2712)</name>
    <name type="common">Cryptophyte</name>
    <dbReference type="NCBI Taxonomy" id="905079"/>
    <lineage>
        <taxon>Eukaryota</taxon>
        <taxon>Cryptophyceae</taxon>
        <taxon>Pyrenomonadales</taxon>
        <taxon>Geminigeraceae</taxon>
        <taxon>Guillardia</taxon>
    </lineage>
</organism>
<dbReference type="PIRSF" id="PIRSF037913">
    <property type="entry name" value="His_deacetylse_1"/>
    <property type="match status" value="1"/>
</dbReference>
<name>L1J5X1_GUITC</name>
<dbReference type="PRINTS" id="PR01271">
    <property type="entry name" value="HISDACETLASE"/>
</dbReference>
<dbReference type="InterPro" id="IPR003084">
    <property type="entry name" value="HDAC_I/II"/>
</dbReference>
<reference evidence="9 11" key="1">
    <citation type="journal article" date="2012" name="Nature">
        <title>Algal genomes reveal evolutionary mosaicism and the fate of nucleomorphs.</title>
        <authorList>
            <consortium name="DOE Joint Genome Institute"/>
            <person name="Curtis B.A."/>
            <person name="Tanifuji G."/>
            <person name="Burki F."/>
            <person name="Gruber A."/>
            <person name="Irimia M."/>
            <person name="Maruyama S."/>
            <person name="Arias M.C."/>
            <person name="Ball S.G."/>
            <person name="Gile G.H."/>
            <person name="Hirakawa Y."/>
            <person name="Hopkins J.F."/>
            <person name="Kuo A."/>
            <person name="Rensing S.A."/>
            <person name="Schmutz J."/>
            <person name="Symeonidi A."/>
            <person name="Elias M."/>
            <person name="Eveleigh R.J."/>
            <person name="Herman E.K."/>
            <person name="Klute M.J."/>
            <person name="Nakayama T."/>
            <person name="Obornik M."/>
            <person name="Reyes-Prieto A."/>
            <person name="Armbrust E.V."/>
            <person name="Aves S.J."/>
            <person name="Beiko R.G."/>
            <person name="Coutinho P."/>
            <person name="Dacks J.B."/>
            <person name="Durnford D.G."/>
            <person name="Fast N.M."/>
            <person name="Green B.R."/>
            <person name="Grisdale C.J."/>
            <person name="Hempel F."/>
            <person name="Henrissat B."/>
            <person name="Hoppner M.P."/>
            <person name="Ishida K."/>
            <person name="Kim E."/>
            <person name="Koreny L."/>
            <person name="Kroth P.G."/>
            <person name="Liu Y."/>
            <person name="Malik S.B."/>
            <person name="Maier U.G."/>
            <person name="McRose D."/>
            <person name="Mock T."/>
            <person name="Neilson J.A."/>
            <person name="Onodera N.T."/>
            <person name="Poole A.M."/>
            <person name="Pritham E.J."/>
            <person name="Richards T.A."/>
            <person name="Rocap G."/>
            <person name="Roy S.W."/>
            <person name="Sarai C."/>
            <person name="Schaack S."/>
            <person name="Shirato S."/>
            <person name="Slamovits C.H."/>
            <person name="Spencer D.F."/>
            <person name="Suzuki S."/>
            <person name="Worden A.Z."/>
            <person name="Zauner S."/>
            <person name="Barry K."/>
            <person name="Bell C."/>
            <person name="Bharti A.K."/>
            <person name="Crow J.A."/>
            <person name="Grimwood J."/>
            <person name="Kramer R."/>
            <person name="Lindquist E."/>
            <person name="Lucas S."/>
            <person name="Salamov A."/>
            <person name="McFadden G.I."/>
            <person name="Lane C.E."/>
            <person name="Keeling P.J."/>
            <person name="Gray M.W."/>
            <person name="Grigoriev I.V."/>
            <person name="Archibald J.M."/>
        </authorList>
    </citation>
    <scope>NUCLEOTIDE SEQUENCE</scope>
    <source>
        <strain evidence="9 11">CCMP2712</strain>
    </source>
</reference>
<evidence type="ECO:0000256" key="7">
    <source>
        <dbReference type="PIRSR" id="PIRSR037913-3"/>
    </source>
</evidence>
<feature type="binding site" evidence="7">
    <location>
        <position position="178"/>
    </location>
    <ligand>
        <name>a divalent metal cation</name>
        <dbReference type="ChEBI" id="CHEBI:60240"/>
    </ligand>
</feature>
<evidence type="ECO:0000256" key="4">
    <source>
        <dbReference type="PIRNR" id="PIRNR037913"/>
    </source>
</evidence>
<dbReference type="GO" id="GO:0046872">
    <property type="term" value="F:metal ion binding"/>
    <property type="evidence" value="ECO:0007669"/>
    <property type="project" value="UniProtKB-KW"/>
</dbReference>
<keyword evidence="11" id="KW-1185">Reference proteome</keyword>
<dbReference type="Proteomes" id="UP000011087">
    <property type="component" value="Unassembled WGS sequence"/>
</dbReference>
<dbReference type="InterPro" id="IPR000286">
    <property type="entry name" value="HDACs"/>
</dbReference>
<keyword evidence="4" id="KW-0805">Transcription regulation</keyword>
<feature type="binding site" evidence="6">
    <location>
        <position position="149"/>
    </location>
    <ligand>
        <name>substrate</name>
    </ligand>
</feature>
<gene>
    <name evidence="9" type="ORF">GUITHDRAFT_72637</name>
</gene>
<comment type="subcellular location">
    <subcellularLocation>
        <location evidence="4">Nucleus</location>
    </subcellularLocation>
</comment>
<comment type="similarity">
    <text evidence="4">Belongs to the histone deacetylase family. HD Type 1 subfamily.</text>
</comment>
<dbReference type="InterPro" id="IPR023801">
    <property type="entry name" value="His_deacetylse_dom"/>
</dbReference>
<comment type="catalytic activity">
    <reaction evidence="4">
        <text>N(6)-acetyl-L-lysyl-[histone] + H2O = L-lysyl-[histone] + acetate</text>
        <dbReference type="Rhea" id="RHEA:58196"/>
        <dbReference type="Rhea" id="RHEA-COMP:9845"/>
        <dbReference type="Rhea" id="RHEA-COMP:11338"/>
        <dbReference type="ChEBI" id="CHEBI:15377"/>
        <dbReference type="ChEBI" id="CHEBI:29969"/>
        <dbReference type="ChEBI" id="CHEBI:30089"/>
        <dbReference type="ChEBI" id="CHEBI:61930"/>
        <dbReference type="EC" id="3.5.1.98"/>
    </reaction>
</comment>
<evidence type="ECO:0000256" key="3">
    <source>
        <dbReference type="ARBA" id="ARBA00022853"/>
    </source>
</evidence>
<dbReference type="GO" id="GO:0141221">
    <property type="term" value="F:histone deacetylase activity, hydrolytic mechanism"/>
    <property type="evidence" value="ECO:0007669"/>
    <property type="project" value="UniProtKB-EC"/>
</dbReference>
<dbReference type="SUPFAM" id="SSF52768">
    <property type="entry name" value="Arginase/deacetylase"/>
    <property type="match status" value="1"/>
</dbReference>
<feature type="binding site" evidence="6">
    <location>
        <position position="304"/>
    </location>
    <ligand>
        <name>substrate</name>
    </ligand>
</feature>
<dbReference type="EMBL" id="JH993007">
    <property type="protein sequence ID" value="EKX43933.1"/>
    <property type="molecule type" value="Genomic_DNA"/>
</dbReference>
<keyword evidence="4" id="KW-0804">Transcription</keyword>
<dbReference type="AlphaFoldDB" id="L1J5X1"/>
<feature type="binding site" evidence="7">
    <location>
        <position position="265"/>
    </location>
    <ligand>
        <name>a divalent metal cation</name>
        <dbReference type="ChEBI" id="CHEBI:60240"/>
    </ligand>
</feature>
<dbReference type="Pfam" id="PF00850">
    <property type="entry name" value="Hist_deacetyl"/>
    <property type="match status" value="1"/>
</dbReference>
<dbReference type="EC" id="3.5.1.98" evidence="1 4"/>
<evidence type="ECO:0000256" key="6">
    <source>
        <dbReference type="PIRSR" id="PIRSR037913-2"/>
    </source>
</evidence>
<dbReference type="EnsemblProtists" id="EKX43933">
    <property type="protein sequence ID" value="EKX43933"/>
    <property type="gene ID" value="GUITHDRAFT_72637"/>
</dbReference>
<feature type="binding site" evidence="7">
    <location>
        <position position="176"/>
    </location>
    <ligand>
        <name>a divalent metal cation</name>
        <dbReference type="ChEBI" id="CHEBI:60240"/>
    </ligand>
</feature>
<dbReference type="PRINTS" id="PR01270">
    <property type="entry name" value="HDASUPER"/>
</dbReference>
<evidence type="ECO:0000313" key="9">
    <source>
        <dbReference type="EMBL" id="EKX43933.1"/>
    </source>
</evidence>
<dbReference type="InterPro" id="IPR023696">
    <property type="entry name" value="Ureohydrolase_dom_sf"/>
</dbReference>
<dbReference type="HOGENOM" id="CLU_007727_7_4_1"/>
<proteinExistence type="inferred from homology"/>
<feature type="binding site" evidence="6">
    <location>
        <position position="99"/>
    </location>
    <ligand>
        <name>substrate</name>
    </ligand>
</feature>
<dbReference type="RefSeq" id="XP_005830913.1">
    <property type="nucleotide sequence ID" value="XM_005830856.1"/>
</dbReference>
<evidence type="ECO:0000256" key="2">
    <source>
        <dbReference type="ARBA" id="ARBA00022801"/>
    </source>
</evidence>
<dbReference type="STRING" id="905079.L1J5X1"/>
<dbReference type="PANTHER" id="PTHR10625">
    <property type="entry name" value="HISTONE DEACETYLASE HDAC1-RELATED"/>
    <property type="match status" value="1"/>
</dbReference>
<keyword evidence="4" id="KW-0539">Nucleus</keyword>
<dbReference type="OrthoDB" id="1918432at2759"/>
<keyword evidence="2 4" id="KW-0378">Hydrolase</keyword>
<protein>
    <recommendedName>
        <fullName evidence="1 4">Histone deacetylase</fullName>
        <ecNumber evidence="1 4">3.5.1.98</ecNumber>
    </recommendedName>
</protein>
<evidence type="ECO:0000313" key="10">
    <source>
        <dbReference type="EnsemblProtists" id="EKX43933"/>
    </source>
</evidence>
<accession>L1J5X1</accession>
<keyword evidence="3 4" id="KW-0156">Chromatin regulator</keyword>
<dbReference type="PaxDb" id="55529-EKX43933"/>
<evidence type="ECO:0000313" key="11">
    <source>
        <dbReference type="Proteomes" id="UP000011087"/>
    </source>
</evidence>
<dbReference type="eggNOG" id="KOG1342">
    <property type="taxonomic scope" value="Eukaryota"/>
</dbReference>
<dbReference type="InterPro" id="IPR037138">
    <property type="entry name" value="His_deacetylse_dom_sf"/>
</dbReference>
<dbReference type="GO" id="GO:0005634">
    <property type="term" value="C:nucleus"/>
    <property type="evidence" value="ECO:0007669"/>
    <property type="project" value="UniProtKB-SubCell"/>
</dbReference>
<evidence type="ECO:0000256" key="1">
    <source>
        <dbReference type="ARBA" id="ARBA00012111"/>
    </source>
</evidence>
<keyword evidence="7" id="KW-0479">Metal-binding</keyword>
<evidence type="ECO:0000256" key="5">
    <source>
        <dbReference type="PIRSR" id="PIRSR037913-1"/>
    </source>
</evidence>
<feature type="domain" description="Histone deacetylase" evidence="8">
    <location>
        <begin position="24"/>
        <end position="319"/>
    </location>
</feature>